<keyword evidence="2" id="KW-1185">Reference proteome</keyword>
<organism evidence="1 2">
    <name type="scientific">Folsomia candida</name>
    <name type="common">Springtail</name>
    <dbReference type="NCBI Taxonomy" id="158441"/>
    <lineage>
        <taxon>Eukaryota</taxon>
        <taxon>Metazoa</taxon>
        <taxon>Ecdysozoa</taxon>
        <taxon>Arthropoda</taxon>
        <taxon>Hexapoda</taxon>
        <taxon>Collembola</taxon>
        <taxon>Entomobryomorpha</taxon>
        <taxon>Isotomoidea</taxon>
        <taxon>Isotomidae</taxon>
        <taxon>Proisotominae</taxon>
        <taxon>Folsomia</taxon>
    </lineage>
</organism>
<accession>A0A226D7Q2</accession>
<dbReference type="EMBL" id="LNIX01000030">
    <property type="protein sequence ID" value="OXA41249.1"/>
    <property type="molecule type" value="Genomic_DNA"/>
</dbReference>
<evidence type="ECO:0000313" key="2">
    <source>
        <dbReference type="Proteomes" id="UP000198287"/>
    </source>
</evidence>
<protein>
    <submittedName>
        <fullName evidence="1">Uncharacterized protein</fullName>
    </submittedName>
</protein>
<feature type="non-terminal residue" evidence="1">
    <location>
        <position position="1"/>
    </location>
</feature>
<evidence type="ECO:0000313" key="1">
    <source>
        <dbReference type="EMBL" id="OXA41249.1"/>
    </source>
</evidence>
<reference evidence="1 2" key="1">
    <citation type="submission" date="2015-12" db="EMBL/GenBank/DDBJ databases">
        <title>The genome of Folsomia candida.</title>
        <authorList>
            <person name="Faddeeva A."/>
            <person name="Derks M.F."/>
            <person name="Anvar Y."/>
            <person name="Smit S."/>
            <person name="Van Straalen N."/>
            <person name="Roelofs D."/>
        </authorList>
    </citation>
    <scope>NUCLEOTIDE SEQUENCE [LARGE SCALE GENOMIC DNA]</scope>
    <source>
        <strain evidence="1 2">VU population</strain>
        <tissue evidence="1">Whole body</tissue>
    </source>
</reference>
<gene>
    <name evidence="1" type="ORF">Fcan01_23918</name>
</gene>
<proteinExistence type="predicted"/>
<name>A0A226D7Q2_FOLCA</name>
<dbReference type="AlphaFoldDB" id="A0A226D7Q2"/>
<dbReference type="Proteomes" id="UP000198287">
    <property type="component" value="Unassembled WGS sequence"/>
</dbReference>
<comment type="caution">
    <text evidence="1">The sequence shown here is derived from an EMBL/GenBank/DDBJ whole genome shotgun (WGS) entry which is preliminary data.</text>
</comment>
<sequence>TSGPLVLSICVTDESFLQECIKSERYCYIFIKKRRSVPGLTFYRKFEISLLDTPERKMKLSQQSLIFVFVVLLADALGQGGLVGDELSNDILEEDDDANDELEMHPAVMNGTNVRYYSCSFCGGYTPMHCRSRCKSIGYKCYACEECDCNCHFSCFSIG</sequence>